<evidence type="ECO:0008006" key="4">
    <source>
        <dbReference type="Google" id="ProtNLM"/>
    </source>
</evidence>
<keyword evidence="1" id="KW-0472">Membrane</keyword>
<accession>A0ABR8PJU7</accession>
<evidence type="ECO:0000256" key="1">
    <source>
        <dbReference type="SAM" id="Phobius"/>
    </source>
</evidence>
<dbReference type="Proteomes" id="UP000659496">
    <property type="component" value="Unassembled WGS sequence"/>
</dbReference>
<keyword evidence="3" id="KW-1185">Reference proteome</keyword>
<feature type="transmembrane region" description="Helical" evidence="1">
    <location>
        <begin position="14"/>
        <end position="34"/>
    </location>
</feature>
<proteinExistence type="predicted"/>
<gene>
    <name evidence="2" type="ORF">H9659_08980</name>
</gene>
<protein>
    <recommendedName>
        <fullName evidence="4">Histidine kinase</fullName>
    </recommendedName>
</protein>
<name>A0ABR8PJU7_9BACL</name>
<evidence type="ECO:0000313" key="2">
    <source>
        <dbReference type="EMBL" id="MBD7908462.1"/>
    </source>
</evidence>
<dbReference type="RefSeq" id="WP_191689610.1">
    <property type="nucleotide sequence ID" value="NZ_JACSQY010000005.1"/>
</dbReference>
<feature type="transmembrane region" description="Helical" evidence="1">
    <location>
        <begin position="40"/>
        <end position="59"/>
    </location>
</feature>
<organism evidence="2 3">
    <name type="scientific">Sporosarcina gallistercoris</name>
    <dbReference type="NCBI Taxonomy" id="2762245"/>
    <lineage>
        <taxon>Bacteria</taxon>
        <taxon>Bacillati</taxon>
        <taxon>Bacillota</taxon>
        <taxon>Bacilli</taxon>
        <taxon>Bacillales</taxon>
        <taxon>Caryophanaceae</taxon>
        <taxon>Sporosarcina</taxon>
    </lineage>
</organism>
<evidence type="ECO:0000313" key="3">
    <source>
        <dbReference type="Proteomes" id="UP000659496"/>
    </source>
</evidence>
<dbReference type="EMBL" id="JACSQY010000005">
    <property type="protein sequence ID" value="MBD7908462.1"/>
    <property type="molecule type" value="Genomic_DNA"/>
</dbReference>
<sequence>MSQVNKKSTLMKEIVILVPIFIVIYFGVILLKYLSNDDLTWLSTFVLIFSTGTIIFIVSRLKKNV</sequence>
<comment type="caution">
    <text evidence="2">The sequence shown here is derived from an EMBL/GenBank/DDBJ whole genome shotgun (WGS) entry which is preliminary data.</text>
</comment>
<reference evidence="2 3" key="1">
    <citation type="submission" date="2020-08" db="EMBL/GenBank/DDBJ databases">
        <title>A Genomic Blueprint of the Chicken Gut Microbiome.</title>
        <authorList>
            <person name="Gilroy R."/>
            <person name="Ravi A."/>
            <person name="Getino M."/>
            <person name="Pursley I."/>
            <person name="Horton D.L."/>
            <person name="Alikhan N.-F."/>
            <person name="Baker D."/>
            <person name="Gharbi K."/>
            <person name="Hall N."/>
            <person name="Watson M."/>
            <person name="Adriaenssens E.M."/>
            <person name="Foster-Nyarko E."/>
            <person name="Jarju S."/>
            <person name="Secka A."/>
            <person name="Antonio M."/>
            <person name="Oren A."/>
            <person name="Chaudhuri R."/>
            <person name="La Ragione R.M."/>
            <person name="Hildebrand F."/>
            <person name="Pallen M.J."/>
        </authorList>
    </citation>
    <scope>NUCLEOTIDE SEQUENCE [LARGE SCALE GENOMIC DNA]</scope>
    <source>
        <strain evidence="2 3">Sa3CUA8</strain>
    </source>
</reference>
<keyword evidence="1" id="KW-1133">Transmembrane helix</keyword>
<keyword evidence="1" id="KW-0812">Transmembrane</keyword>